<dbReference type="Gene3D" id="2.60.40.3940">
    <property type="match status" value="1"/>
</dbReference>
<dbReference type="InterPro" id="IPR054075">
    <property type="entry name" value="Gp53-like_C"/>
</dbReference>
<dbReference type="InterPro" id="IPR000421">
    <property type="entry name" value="FA58C"/>
</dbReference>
<evidence type="ECO:0000259" key="2">
    <source>
        <dbReference type="Pfam" id="PF21882"/>
    </source>
</evidence>
<evidence type="ECO:0000259" key="1">
    <source>
        <dbReference type="Pfam" id="PF00754"/>
    </source>
</evidence>
<protein>
    <submittedName>
        <fullName evidence="3">F5/8 type C domain</fullName>
    </submittedName>
</protein>
<dbReference type="Pfam" id="PF00754">
    <property type="entry name" value="F5_F8_type_C"/>
    <property type="match status" value="1"/>
</dbReference>
<organism evidence="3">
    <name type="scientific">Siphoviridae sp. ctYh54</name>
    <dbReference type="NCBI Taxonomy" id="2826379"/>
    <lineage>
        <taxon>Viruses</taxon>
        <taxon>Duplodnaviria</taxon>
        <taxon>Heunggongvirae</taxon>
        <taxon>Uroviricota</taxon>
        <taxon>Caudoviricetes</taxon>
    </lineage>
</organism>
<dbReference type="Gene3D" id="2.60.120.260">
    <property type="entry name" value="Galactose-binding domain-like"/>
    <property type="match status" value="2"/>
</dbReference>
<dbReference type="SUPFAM" id="SSF49785">
    <property type="entry name" value="Galactose-binding domain-like"/>
    <property type="match status" value="2"/>
</dbReference>
<name>A0A8S5MEN1_9CAUD</name>
<feature type="domain" description="F5/8 type C" evidence="1">
    <location>
        <begin position="296"/>
        <end position="417"/>
    </location>
</feature>
<accession>A0A8S5MEN1</accession>
<sequence length="597" mass="65672">MATYSVPNIFVAGTKASADEVNTNFSYITTILDGMSAARYPFCVNTGNRDSKENEDLFSYQDAMVTTKIGGSYPTVMYTTGAGLPTTITESASITLSSTSYSSFIPTMTSNVVGDVTCTTNNEYSGTEAWKAFDKNQNTYWGTLSGVSTAQLMIGFGERHLARSYYIKVLTPANWVLEGSNDENGWTTLDTYSVAEASTVFRPLEVLGNYNVYRLTITNPDLSDPQIRLAEFDLYQKSESGTLKLPETQILYLGKSGIEAKSGKFFRQELQPVGKALYDAVIPTMLSNIVPDGYIITASSSTATNAPYLATDRRNDSYWEASETLNEVWFQVQLPNPVIAKVCKITAATNGSALDKALVNGTLYGSNNGATWVPLYTVQNLTWNYSNESKYLYFTDNSTAYSYYRLVGTDSFASMAEFQLFSAAENGEYLLGEASSGDVWFKASEPYASYIYDSTGVWTNFDLVPAGEADMDSEGNIIAIRTYPYNQNGFNINAGTLKEGAGNIVTYDSYVYHYGESGYAKLPNKMILQWGLTEGNQATLFPMVFPHKVFGVYATPISDGFIMSNIKKCNTAGFTLINGKGSSMVENIQNFWYAVGW</sequence>
<dbReference type="EMBL" id="BK014884">
    <property type="protein sequence ID" value="DAD80403.1"/>
    <property type="molecule type" value="Genomic_DNA"/>
</dbReference>
<feature type="domain" description="Putative tail fiber protein gp53-like C-terminal" evidence="2">
    <location>
        <begin position="521"/>
        <end position="597"/>
    </location>
</feature>
<reference evidence="3" key="1">
    <citation type="journal article" date="2021" name="Proc. Natl. Acad. Sci. U.S.A.">
        <title>A Catalog of Tens of Thousands of Viruses from Human Metagenomes Reveals Hidden Associations with Chronic Diseases.</title>
        <authorList>
            <person name="Tisza M.J."/>
            <person name="Buck C.B."/>
        </authorList>
    </citation>
    <scope>NUCLEOTIDE SEQUENCE</scope>
    <source>
        <strain evidence="3">CtYh54</strain>
    </source>
</reference>
<dbReference type="Pfam" id="PF21882">
    <property type="entry name" value="Gp53-like_C"/>
    <property type="match status" value="1"/>
</dbReference>
<proteinExistence type="predicted"/>
<dbReference type="InterPro" id="IPR008979">
    <property type="entry name" value="Galactose-bd-like_sf"/>
</dbReference>
<evidence type="ECO:0000313" key="3">
    <source>
        <dbReference type="EMBL" id="DAD80403.1"/>
    </source>
</evidence>